<keyword evidence="11" id="KW-0472">Membrane</keyword>
<proteinExistence type="inferred from homology"/>
<feature type="region of interest" description="Disordered" evidence="10">
    <location>
        <begin position="164"/>
        <end position="194"/>
    </location>
</feature>
<dbReference type="GO" id="GO:0005813">
    <property type="term" value="C:centrosome"/>
    <property type="evidence" value="ECO:0007669"/>
    <property type="project" value="UniProtKB-SubCell"/>
</dbReference>
<keyword evidence="11" id="KW-1133">Transmembrane helix</keyword>
<reference evidence="12 13" key="1">
    <citation type="journal article" date="2010" name="PLoS Biol.">
        <title>Multi-platform next-generation sequencing of the domestic turkey (Meleagris gallopavo): genome assembly and analysis.</title>
        <authorList>
            <person name="Dalloul R.A."/>
            <person name="Long J.A."/>
            <person name="Zimin A.V."/>
            <person name="Aslam L."/>
            <person name="Beal K."/>
            <person name="Blomberg L.A."/>
            <person name="Bouffard P."/>
            <person name="Burt D.W."/>
            <person name="Crasta O."/>
            <person name="Crooijmans R.P."/>
            <person name="Cooper K."/>
            <person name="Coulombe R.A."/>
            <person name="De S."/>
            <person name="Delany M.E."/>
            <person name="Dodgson J.B."/>
            <person name="Dong J.J."/>
            <person name="Evans C."/>
            <person name="Frederickson K.M."/>
            <person name="Flicek P."/>
            <person name="Florea L."/>
            <person name="Folkerts O."/>
            <person name="Groenen M.A."/>
            <person name="Harkins T.T."/>
            <person name="Herrero J."/>
            <person name="Hoffmann S."/>
            <person name="Megens H.J."/>
            <person name="Jiang A."/>
            <person name="de Jong P."/>
            <person name="Kaiser P."/>
            <person name="Kim H."/>
            <person name="Kim K.W."/>
            <person name="Kim S."/>
            <person name="Langenberger D."/>
            <person name="Lee M.K."/>
            <person name="Lee T."/>
            <person name="Mane S."/>
            <person name="Marcais G."/>
            <person name="Marz M."/>
            <person name="McElroy A.P."/>
            <person name="Modise T."/>
            <person name="Nefedov M."/>
            <person name="Notredame C."/>
            <person name="Paton I.R."/>
            <person name="Payne W.S."/>
            <person name="Pertea G."/>
            <person name="Prickett D."/>
            <person name="Puiu D."/>
            <person name="Qioa D."/>
            <person name="Raineri E."/>
            <person name="Ruffier M."/>
            <person name="Salzberg S.L."/>
            <person name="Schatz M.C."/>
            <person name="Scheuring C."/>
            <person name="Schmidt C.J."/>
            <person name="Schroeder S."/>
            <person name="Searle S.M."/>
            <person name="Smith E.J."/>
            <person name="Smith J."/>
            <person name="Sonstegard T.S."/>
            <person name="Stadler P.F."/>
            <person name="Tafer H."/>
            <person name="Tu Z.J."/>
            <person name="Van Tassell C.P."/>
            <person name="Vilella A.J."/>
            <person name="Williams K.P."/>
            <person name="Yorke J.A."/>
            <person name="Zhang L."/>
            <person name="Zhang H.B."/>
            <person name="Zhang X."/>
            <person name="Zhang Y."/>
            <person name="Reed K.M."/>
        </authorList>
    </citation>
    <scope>NUCLEOTIDE SEQUENCE [LARGE SCALE GENOMIC DNA]</scope>
</reference>
<evidence type="ECO:0000256" key="11">
    <source>
        <dbReference type="SAM" id="Phobius"/>
    </source>
</evidence>
<evidence type="ECO:0000256" key="4">
    <source>
        <dbReference type="ARBA" id="ARBA00013872"/>
    </source>
</evidence>
<evidence type="ECO:0000313" key="12">
    <source>
        <dbReference type="Ensembl" id="ENSMGAP00000002984.3"/>
    </source>
</evidence>
<feature type="transmembrane region" description="Helical" evidence="11">
    <location>
        <begin position="351"/>
        <end position="373"/>
    </location>
</feature>
<comment type="subcellular location">
    <subcellularLocation>
        <location evidence="1">Cytoplasm</location>
        <location evidence="1">Cytoskeleton</location>
        <location evidence="1">Cilium basal body</location>
    </subcellularLocation>
    <subcellularLocation>
        <location evidence="2">Cytoplasm</location>
        <location evidence="2">Cytoskeleton</location>
        <location evidence="2">Microtubule organizing center</location>
        <location evidence="2">Centrosome</location>
    </subcellularLocation>
</comment>
<comment type="similarity">
    <text evidence="3">Belongs to the kizuna family.</text>
</comment>
<reference evidence="12" key="2">
    <citation type="submission" date="2025-08" db="UniProtKB">
        <authorList>
            <consortium name="Ensembl"/>
        </authorList>
    </citation>
    <scope>IDENTIFICATION</scope>
</reference>
<dbReference type="PANTHER" id="PTHR16299">
    <property type="entry name" value="CENTROSOMAL PROTEIN KIZUNA"/>
    <property type="match status" value="1"/>
</dbReference>
<keyword evidence="7" id="KW-0966">Cell projection</keyword>
<evidence type="ECO:0000313" key="13">
    <source>
        <dbReference type="Proteomes" id="UP000001645"/>
    </source>
</evidence>
<dbReference type="InParanoid" id="G1MW82"/>
<evidence type="ECO:0000256" key="9">
    <source>
        <dbReference type="ARBA" id="ARBA00031153"/>
    </source>
</evidence>
<protein>
    <recommendedName>
        <fullName evidence="4">Centrosomal protein kizuna</fullName>
    </recommendedName>
    <alternativeName>
        <fullName evidence="9">Polo-like kinase 1 substrate 1</fullName>
    </alternativeName>
</protein>
<evidence type="ECO:0000256" key="10">
    <source>
        <dbReference type="SAM" id="MobiDB-lite"/>
    </source>
</evidence>
<dbReference type="Proteomes" id="UP000001645">
    <property type="component" value="Chromosome 2"/>
</dbReference>
<dbReference type="HOGENOM" id="CLU_513477_0_0_1"/>
<keyword evidence="6" id="KW-0206">Cytoskeleton</keyword>
<dbReference type="GeneTree" id="ENSGT00390000010121"/>
<gene>
    <name evidence="12" type="primary">LOC104909484</name>
</gene>
<dbReference type="PANTHER" id="PTHR16299:SF2">
    <property type="entry name" value="CENTROSOMAL PROTEIN KIZUNA"/>
    <property type="match status" value="1"/>
</dbReference>
<dbReference type="InterPro" id="IPR026742">
    <property type="entry name" value="Centrosomal_kizuma"/>
</dbReference>
<name>G1MW82_MELGA</name>
<feature type="region of interest" description="Disordered" evidence="10">
    <location>
        <begin position="219"/>
        <end position="243"/>
    </location>
</feature>
<evidence type="ECO:0000256" key="2">
    <source>
        <dbReference type="ARBA" id="ARBA00004300"/>
    </source>
</evidence>
<evidence type="ECO:0000256" key="3">
    <source>
        <dbReference type="ARBA" id="ARBA00010767"/>
    </source>
</evidence>
<keyword evidence="13" id="KW-1185">Reference proteome</keyword>
<dbReference type="Bgee" id="ENSMGAG00000003287">
    <property type="expression patterns" value="Expressed in thymus and 15 other cell types or tissues"/>
</dbReference>
<keyword evidence="11" id="KW-0812">Transmembrane</keyword>
<sequence>MYSLPSHETRRLELERKLIEYKSSDAYLMKLKYVKLKKYLEEVNERQKRALLRNQTFLNEFNGFEAHMKASSSELIEKMEVRYGREIKSGLSIQEGGLAQGDKEEGCNEQMPQAARQAGIHAETAVSRSLHHPLPFLMGHCMSACSVQQEPPQTAARPSRLTALQGDETDGHPVQADGDMQLANKPDEQGGKSYIPMGEKMPIGDSNLHSSLLNFTEQKNSTESCSTLPDGESEQSRTADLASDTSVEEVVTHEHLVASAKEVCEQSVLLAPAPEPSISGMWNLCSAVLQHAHPKHKHAHSCCFFVFPTTLILWLKNSRTHLFSFFVLFLLFLFFSWLFPPRLFIKGSLGMKAAGFSFLSWGVLRLLLSLLISDSRIPAEYPVLHLQGLSLLLFSLSRPKWERGRGGWGCAKQKTSSES</sequence>
<evidence type="ECO:0000256" key="1">
    <source>
        <dbReference type="ARBA" id="ARBA00004120"/>
    </source>
</evidence>
<organism evidence="12 13">
    <name type="scientific">Meleagris gallopavo</name>
    <name type="common">Wild turkey</name>
    <dbReference type="NCBI Taxonomy" id="9103"/>
    <lineage>
        <taxon>Eukaryota</taxon>
        <taxon>Metazoa</taxon>
        <taxon>Chordata</taxon>
        <taxon>Craniata</taxon>
        <taxon>Vertebrata</taxon>
        <taxon>Euteleostomi</taxon>
        <taxon>Archelosauria</taxon>
        <taxon>Archosauria</taxon>
        <taxon>Dinosauria</taxon>
        <taxon>Saurischia</taxon>
        <taxon>Theropoda</taxon>
        <taxon>Coelurosauria</taxon>
        <taxon>Aves</taxon>
        <taxon>Neognathae</taxon>
        <taxon>Galloanserae</taxon>
        <taxon>Galliformes</taxon>
        <taxon>Phasianidae</taxon>
        <taxon>Meleagridinae</taxon>
        <taxon>Meleagris</taxon>
    </lineage>
</organism>
<reference evidence="12" key="3">
    <citation type="submission" date="2025-09" db="UniProtKB">
        <authorList>
            <consortium name="Ensembl"/>
        </authorList>
    </citation>
    <scope>IDENTIFICATION</scope>
</reference>
<comment type="function">
    <text evidence="8">Centrosomal protein required for establishing a robust mitotic centrosome architecture that can endure the forces that converge on the centrosomes during spindle formation. Required for stabilizing the expanded pericentriolar material around the centriole.</text>
</comment>
<evidence type="ECO:0000256" key="7">
    <source>
        <dbReference type="ARBA" id="ARBA00023273"/>
    </source>
</evidence>
<dbReference type="AlphaFoldDB" id="G1MW82"/>
<dbReference type="Ensembl" id="ENSMGAT00000003675.3">
    <property type="protein sequence ID" value="ENSMGAP00000002984.3"/>
    <property type="gene ID" value="ENSMGAG00000003287.3"/>
</dbReference>
<feature type="transmembrane region" description="Helical" evidence="11">
    <location>
        <begin position="298"/>
        <end position="315"/>
    </location>
</feature>
<dbReference type="GO" id="GO:0007051">
    <property type="term" value="P:spindle organization"/>
    <property type="evidence" value="ECO:0007669"/>
    <property type="project" value="InterPro"/>
</dbReference>
<keyword evidence="5" id="KW-0963">Cytoplasm</keyword>
<evidence type="ECO:0000256" key="5">
    <source>
        <dbReference type="ARBA" id="ARBA00022490"/>
    </source>
</evidence>
<evidence type="ECO:0000256" key="6">
    <source>
        <dbReference type="ARBA" id="ARBA00023212"/>
    </source>
</evidence>
<accession>G1MW82</accession>
<feature type="transmembrane region" description="Helical" evidence="11">
    <location>
        <begin position="321"/>
        <end position="339"/>
    </location>
</feature>
<evidence type="ECO:0000256" key="8">
    <source>
        <dbReference type="ARBA" id="ARBA00024919"/>
    </source>
</evidence>